<protein>
    <submittedName>
        <fullName evidence="1">Carboxypeptidase regulatory-like domain-containing protein</fullName>
    </submittedName>
</protein>
<proteinExistence type="predicted"/>
<keyword evidence="1" id="KW-0378">Hydrolase</keyword>
<dbReference type="AlphaFoldDB" id="A0AAU7MEV0"/>
<dbReference type="EMBL" id="CP159342">
    <property type="protein sequence ID" value="XCH76658.1"/>
    <property type="molecule type" value="Genomic_DNA"/>
</dbReference>
<evidence type="ECO:0000313" key="1">
    <source>
        <dbReference type="EMBL" id="XBP95954.1"/>
    </source>
</evidence>
<dbReference type="InterPro" id="IPR008969">
    <property type="entry name" value="CarboxyPept-like_regulatory"/>
</dbReference>
<gene>
    <name evidence="2" type="ORF">ABUL08_11365</name>
    <name evidence="1" type="ORF">VK199_11315</name>
</gene>
<accession>A0AAU7MEV0</accession>
<keyword evidence="1" id="KW-0645">Protease</keyword>
<reference evidence="2" key="2">
    <citation type="submission" date="2024-06" db="EMBL/GenBank/DDBJ databases">
        <title>Micromonospora mangrovi CCTCC AA 2012012 genome sequences.</title>
        <authorList>
            <person name="Gao J."/>
        </authorList>
    </citation>
    <scope>NUCLEOTIDE SEQUENCE</scope>
    <source>
        <strain evidence="2">CCTCC AA 2012012</strain>
    </source>
</reference>
<dbReference type="SUPFAM" id="SSF49464">
    <property type="entry name" value="Carboxypeptidase regulatory domain-like"/>
    <property type="match status" value="1"/>
</dbReference>
<name>A0AAU7MEV0_9ACTN</name>
<dbReference type="GO" id="GO:0004180">
    <property type="term" value="F:carboxypeptidase activity"/>
    <property type="evidence" value="ECO:0007669"/>
    <property type="project" value="UniProtKB-KW"/>
</dbReference>
<evidence type="ECO:0000313" key="2">
    <source>
        <dbReference type="EMBL" id="XCH76658.1"/>
    </source>
</evidence>
<dbReference type="EMBL" id="CP157762">
    <property type="protein sequence ID" value="XBP95954.1"/>
    <property type="molecule type" value="Genomic_DNA"/>
</dbReference>
<sequence>MTGAIEAATADLAAWLTGAAGEPVPVGPPRDDPDGGLTVWPLELRPARQTRGSGGAREPYRFVLRLLVCGTGPAALPRLDRVLAAAATAGEPELVLDAGDPALWRAFGVPPRPALLVDVPAQIARPVPPAPPVLRPLRLRQLELRTLDGWVVGPQQQPLAAMRVELVGTGTATHTDSAGRFRLVGVPHDPDAPGRPLHLRLVGRGRTHLAELDPADPDPVIVCAPPAD</sequence>
<keyword evidence="1" id="KW-0121">Carboxypeptidase</keyword>
<reference evidence="1" key="1">
    <citation type="submission" date="2024-01" db="EMBL/GenBank/DDBJ databases">
        <title>The genome sequence of Micromonospora mangrovi CCTCC AA 2012012.</title>
        <authorList>
            <person name="Gao J."/>
        </authorList>
    </citation>
    <scope>NUCLEOTIDE SEQUENCE</scope>
    <source>
        <strain evidence="1">CCTCC AA 2012012</strain>
    </source>
</reference>
<organism evidence="1">
    <name type="scientific">Micromonospora sp. CCTCC AA 2012012</name>
    <dbReference type="NCBI Taxonomy" id="3111921"/>
    <lineage>
        <taxon>Bacteria</taxon>
        <taxon>Bacillati</taxon>
        <taxon>Actinomycetota</taxon>
        <taxon>Actinomycetes</taxon>
        <taxon>Micromonosporales</taxon>
        <taxon>Micromonosporaceae</taxon>
        <taxon>Micromonospora</taxon>
    </lineage>
</organism>
<dbReference type="RefSeq" id="WP_350937236.1">
    <property type="nucleotide sequence ID" value="NZ_CP157762.1"/>
</dbReference>